<name>X1HPD1_9ZZZZ</name>
<sequence length="152" mass="16561">MPAMAILIGILIEDMAFTRKAYSRRFAKTVLASHVIGVIALAVAGCVYLVRTYPNMVTEAVILCSVTVILAVAVVVLFAAGKPAPACGTLFAGIVVLVMIGFVTFLNPLNYNRYSRNFSKRLAQIVPQSGNLIAYEYISNRSIHYFEGRIQA</sequence>
<keyword evidence="1" id="KW-0472">Membrane</keyword>
<feature type="transmembrane region" description="Helical" evidence="1">
    <location>
        <begin position="31"/>
        <end position="50"/>
    </location>
</feature>
<organism evidence="2">
    <name type="scientific">marine sediment metagenome</name>
    <dbReference type="NCBI Taxonomy" id="412755"/>
    <lineage>
        <taxon>unclassified sequences</taxon>
        <taxon>metagenomes</taxon>
        <taxon>ecological metagenomes</taxon>
    </lineage>
</organism>
<feature type="non-terminal residue" evidence="2">
    <location>
        <position position="152"/>
    </location>
</feature>
<protein>
    <submittedName>
        <fullName evidence="2">Uncharacterized protein</fullName>
    </submittedName>
</protein>
<dbReference type="AlphaFoldDB" id="X1HPD1"/>
<gene>
    <name evidence="2" type="ORF">S03H2_34852</name>
</gene>
<keyword evidence="1" id="KW-1133">Transmembrane helix</keyword>
<feature type="transmembrane region" description="Helical" evidence="1">
    <location>
        <begin position="57"/>
        <end position="78"/>
    </location>
</feature>
<feature type="transmembrane region" description="Helical" evidence="1">
    <location>
        <begin position="90"/>
        <end position="111"/>
    </location>
</feature>
<keyword evidence="1" id="KW-0812">Transmembrane</keyword>
<reference evidence="2" key="1">
    <citation type="journal article" date="2014" name="Front. Microbiol.">
        <title>High frequency of phylogenetically diverse reductive dehalogenase-homologous genes in deep subseafloor sedimentary metagenomes.</title>
        <authorList>
            <person name="Kawai M."/>
            <person name="Futagami T."/>
            <person name="Toyoda A."/>
            <person name="Takaki Y."/>
            <person name="Nishi S."/>
            <person name="Hori S."/>
            <person name="Arai W."/>
            <person name="Tsubouchi T."/>
            <person name="Morono Y."/>
            <person name="Uchiyama I."/>
            <person name="Ito T."/>
            <person name="Fujiyama A."/>
            <person name="Inagaki F."/>
            <person name="Takami H."/>
        </authorList>
    </citation>
    <scope>NUCLEOTIDE SEQUENCE</scope>
    <source>
        <strain evidence="2">Expedition CK06-06</strain>
    </source>
</reference>
<comment type="caution">
    <text evidence="2">The sequence shown here is derived from an EMBL/GenBank/DDBJ whole genome shotgun (WGS) entry which is preliminary data.</text>
</comment>
<evidence type="ECO:0000256" key="1">
    <source>
        <dbReference type="SAM" id="Phobius"/>
    </source>
</evidence>
<dbReference type="EMBL" id="BARU01021288">
    <property type="protein sequence ID" value="GAH58915.1"/>
    <property type="molecule type" value="Genomic_DNA"/>
</dbReference>
<accession>X1HPD1</accession>
<proteinExistence type="predicted"/>
<evidence type="ECO:0000313" key="2">
    <source>
        <dbReference type="EMBL" id="GAH58915.1"/>
    </source>
</evidence>